<comment type="caution">
    <text evidence="2">The sequence shown here is derived from an EMBL/GenBank/DDBJ whole genome shotgun (WGS) entry which is preliminary data.</text>
</comment>
<organism evidence="2 3">
    <name type="scientific">Amycolatopsis pithecellobii</name>
    <dbReference type="NCBI Taxonomy" id="664692"/>
    <lineage>
        <taxon>Bacteria</taxon>
        <taxon>Bacillati</taxon>
        <taxon>Actinomycetota</taxon>
        <taxon>Actinomycetes</taxon>
        <taxon>Pseudonocardiales</taxon>
        <taxon>Pseudonocardiaceae</taxon>
        <taxon>Amycolatopsis</taxon>
    </lineage>
</organism>
<dbReference type="OrthoDB" id="3678830at2"/>
<proteinExistence type="predicted"/>
<name>A0A6N7ZCC1_9PSEU</name>
<keyword evidence="1" id="KW-0812">Transmembrane</keyword>
<evidence type="ECO:0000256" key="1">
    <source>
        <dbReference type="SAM" id="Phobius"/>
    </source>
</evidence>
<protein>
    <submittedName>
        <fullName evidence="2">Uncharacterized protein</fullName>
    </submittedName>
</protein>
<keyword evidence="3" id="KW-1185">Reference proteome</keyword>
<gene>
    <name evidence="2" type="ORF">GKO32_35985</name>
</gene>
<dbReference type="EMBL" id="WMBA01000099">
    <property type="protein sequence ID" value="MTD59345.1"/>
    <property type="molecule type" value="Genomic_DNA"/>
</dbReference>
<dbReference type="Proteomes" id="UP000440096">
    <property type="component" value="Unassembled WGS sequence"/>
</dbReference>
<keyword evidence="1" id="KW-0472">Membrane</keyword>
<feature type="transmembrane region" description="Helical" evidence="1">
    <location>
        <begin position="16"/>
        <end position="36"/>
    </location>
</feature>
<reference evidence="2 3" key="1">
    <citation type="submission" date="2019-11" db="EMBL/GenBank/DDBJ databases">
        <title>Draft genome of Amycolatopsis RM579.</title>
        <authorList>
            <person name="Duangmal K."/>
            <person name="Mingma R."/>
        </authorList>
    </citation>
    <scope>NUCLEOTIDE SEQUENCE [LARGE SCALE GENOMIC DNA]</scope>
    <source>
        <strain evidence="2 3">RM579</strain>
    </source>
</reference>
<dbReference type="RefSeq" id="WP_154761387.1">
    <property type="nucleotide sequence ID" value="NZ_WMBA01000099.1"/>
</dbReference>
<evidence type="ECO:0000313" key="2">
    <source>
        <dbReference type="EMBL" id="MTD59345.1"/>
    </source>
</evidence>
<accession>A0A6N7ZCC1</accession>
<dbReference type="AlphaFoldDB" id="A0A6N7ZCC1"/>
<evidence type="ECO:0000313" key="3">
    <source>
        <dbReference type="Proteomes" id="UP000440096"/>
    </source>
</evidence>
<keyword evidence="1" id="KW-1133">Transmembrane helix</keyword>
<sequence length="252" mass="28006">MAADSVWWKVWGPWTVVWWITAVALVAAALIVLLSWRRHRWLSGLWKEGPDAGITLYLDDDAIMGIYLQGNYKSALRREVEDRVKTKGDASFSAKVFGVGAGAKRSVDREVFKRYIEEEEPITVIGMMLSVLERAHGIVYADLVDQEIGAGTALTRAVGREVTGGDTVRLSQFNLRALVSVKGKFREVAKDDERTIFAGPFGNGEQANVTVACATKWLRRTVPVGTFQARCFGHVQSWDDGALRFDPIAVFQ</sequence>